<sequence length="312" mass="34550">MAFLLSAWVPSSNASKPDYTHPWIDPSGELSVGEFVLAHAGDVSLGRQKFRALGIQLLLCVVIFSLFAQCTIRAGVLLTYSHGRSISVWCCCIQALTGCITALVFLAGSLPNGPSCRVDVWTATIGLTVSSLCIHVVLLEKAYVVCNRDRRLLVIAVLLLLPSVALIYSGIWISYAQVDEQGFCLKIYAPMHPWIKFWLDASVNMVFSSIFLSVILQQYRQFGTRAWGRLSRDGILIMLGIILSNTLAALGASLHLLGPLSQWLYLVDWAVTSILLIHQLAYMRATLRKRAKAELPKHSQPAINRDRQRLPS</sequence>
<evidence type="ECO:0000313" key="4">
    <source>
        <dbReference type="Proteomes" id="UP000271241"/>
    </source>
</evidence>
<keyword evidence="2" id="KW-1133">Transmembrane helix</keyword>
<name>A0A4P9XHL9_9FUNG</name>
<dbReference type="EMBL" id="KZ993229">
    <property type="protein sequence ID" value="RKP05183.1"/>
    <property type="molecule type" value="Genomic_DNA"/>
</dbReference>
<evidence type="ECO:0000313" key="3">
    <source>
        <dbReference type="EMBL" id="RKP05183.1"/>
    </source>
</evidence>
<keyword evidence="2" id="KW-0812">Transmembrane</keyword>
<feature type="region of interest" description="Disordered" evidence="1">
    <location>
        <begin position="293"/>
        <end position="312"/>
    </location>
</feature>
<protein>
    <submittedName>
        <fullName evidence="3">Uncharacterized protein</fullName>
    </submittedName>
</protein>
<proteinExistence type="predicted"/>
<feature type="transmembrane region" description="Helical" evidence="2">
    <location>
        <begin position="152"/>
        <end position="175"/>
    </location>
</feature>
<evidence type="ECO:0000256" key="1">
    <source>
        <dbReference type="SAM" id="MobiDB-lite"/>
    </source>
</evidence>
<feature type="transmembrane region" description="Helical" evidence="2">
    <location>
        <begin position="120"/>
        <end position="140"/>
    </location>
</feature>
<dbReference type="Proteomes" id="UP000271241">
    <property type="component" value="Unassembled WGS sequence"/>
</dbReference>
<dbReference type="OrthoDB" id="2256270at2759"/>
<gene>
    <name evidence="3" type="ORF">THASP1DRAFT_32978</name>
</gene>
<feature type="transmembrane region" description="Helical" evidence="2">
    <location>
        <begin position="86"/>
        <end position="108"/>
    </location>
</feature>
<accession>A0A4P9XHL9</accession>
<feature type="transmembrane region" description="Helical" evidence="2">
    <location>
        <begin position="195"/>
        <end position="216"/>
    </location>
</feature>
<dbReference type="AlphaFoldDB" id="A0A4P9XHL9"/>
<keyword evidence="2" id="KW-0472">Membrane</keyword>
<reference evidence="4" key="1">
    <citation type="journal article" date="2018" name="Nat. Microbiol.">
        <title>Leveraging single-cell genomics to expand the fungal tree of life.</title>
        <authorList>
            <person name="Ahrendt S.R."/>
            <person name="Quandt C.A."/>
            <person name="Ciobanu D."/>
            <person name="Clum A."/>
            <person name="Salamov A."/>
            <person name="Andreopoulos B."/>
            <person name="Cheng J.F."/>
            <person name="Woyke T."/>
            <person name="Pelin A."/>
            <person name="Henrissat B."/>
            <person name="Reynolds N.K."/>
            <person name="Benny G.L."/>
            <person name="Smith M.E."/>
            <person name="James T.Y."/>
            <person name="Grigoriev I.V."/>
        </authorList>
    </citation>
    <scope>NUCLEOTIDE SEQUENCE [LARGE SCALE GENOMIC DNA]</scope>
    <source>
        <strain evidence="4">RSA 1356</strain>
    </source>
</reference>
<organism evidence="3 4">
    <name type="scientific">Thamnocephalis sphaerospora</name>
    <dbReference type="NCBI Taxonomy" id="78915"/>
    <lineage>
        <taxon>Eukaryota</taxon>
        <taxon>Fungi</taxon>
        <taxon>Fungi incertae sedis</taxon>
        <taxon>Zoopagomycota</taxon>
        <taxon>Zoopagomycotina</taxon>
        <taxon>Zoopagomycetes</taxon>
        <taxon>Zoopagales</taxon>
        <taxon>Sigmoideomycetaceae</taxon>
        <taxon>Thamnocephalis</taxon>
    </lineage>
</organism>
<feature type="transmembrane region" description="Helical" evidence="2">
    <location>
        <begin position="236"/>
        <end position="257"/>
    </location>
</feature>
<feature type="transmembrane region" description="Helical" evidence="2">
    <location>
        <begin position="263"/>
        <end position="282"/>
    </location>
</feature>
<keyword evidence="4" id="KW-1185">Reference proteome</keyword>
<evidence type="ECO:0000256" key="2">
    <source>
        <dbReference type="SAM" id="Phobius"/>
    </source>
</evidence>
<feature type="transmembrane region" description="Helical" evidence="2">
    <location>
        <begin position="53"/>
        <end position="74"/>
    </location>
</feature>